<protein>
    <submittedName>
        <fullName evidence="4">Trithorax group protein osa-like</fullName>
    </submittedName>
</protein>
<reference evidence="4" key="1">
    <citation type="submission" date="2017-02" db="UniProtKB">
        <authorList>
            <consortium name="WormBaseParasite"/>
        </authorList>
    </citation>
    <scope>IDENTIFICATION</scope>
</reference>
<evidence type="ECO:0000313" key="4">
    <source>
        <dbReference type="WBParaSite" id="TTAC_0000780501-mRNA-1"/>
    </source>
</evidence>
<dbReference type="AlphaFoldDB" id="A0A0R3X394"/>
<keyword evidence="3" id="KW-1185">Reference proteome</keyword>
<feature type="region of interest" description="Disordered" evidence="1">
    <location>
        <begin position="1"/>
        <end position="134"/>
    </location>
</feature>
<feature type="region of interest" description="Disordered" evidence="1">
    <location>
        <begin position="229"/>
        <end position="267"/>
    </location>
</feature>
<evidence type="ECO:0000256" key="1">
    <source>
        <dbReference type="SAM" id="MobiDB-lite"/>
    </source>
</evidence>
<gene>
    <name evidence="2" type="ORF">TTAC_LOCUS7790</name>
</gene>
<proteinExistence type="predicted"/>
<feature type="region of interest" description="Disordered" evidence="1">
    <location>
        <begin position="320"/>
        <end position="349"/>
    </location>
</feature>
<sequence length="349" mass="38248">MGNFSGHFSHRQGPRNGPQQHYHHQQQQQQQQQTLTPAKSMPSLDPSNLRQSSRSFHHRGGGGAGSGFRPQQPPPPRFRHNSFRSSGGPVVSRQTPERSMVPPPPPPFPPPSPSKPTPAFWPPPPAPKGTDGQWIRGNVIRSKDNHIRRVAAIGTQSNGISKAHAASDSPFVNVEEDDEDDGYIDDNPLDDLDQFTLKIDMDGGFIVYDATICDPILSKPISSWIDDAASEANDSDAERRDGRQGSISSPPSQKATTSKTKTPAERAGKEVLDMESYIFSNSSLTTSGVSTLSSLDCRLVGEDVQVVSIQRSFSADNLDKFSKPRELGFGSDKGGKRRPPDVWLDEYMR</sequence>
<feature type="compositionally biased region" description="Pro residues" evidence="1">
    <location>
        <begin position="101"/>
        <end position="127"/>
    </location>
</feature>
<name>A0A0R3X394_HYDTA</name>
<feature type="compositionally biased region" description="Polar residues" evidence="1">
    <location>
        <begin position="245"/>
        <end position="261"/>
    </location>
</feature>
<feature type="region of interest" description="Disordered" evidence="1">
    <location>
        <begin position="158"/>
        <end position="183"/>
    </location>
</feature>
<accession>A0A0R3X394</accession>
<evidence type="ECO:0000313" key="3">
    <source>
        <dbReference type="Proteomes" id="UP000274429"/>
    </source>
</evidence>
<dbReference type="WBParaSite" id="TTAC_0000780501-mRNA-1">
    <property type="protein sequence ID" value="TTAC_0000780501-mRNA-1"/>
    <property type="gene ID" value="TTAC_0000780501"/>
</dbReference>
<reference evidence="2 3" key="2">
    <citation type="submission" date="2018-11" db="EMBL/GenBank/DDBJ databases">
        <authorList>
            <consortium name="Pathogen Informatics"/>
        </authorList>
    </citation>
    <scope>NUCLEOTIDE SEQUENCE [LARGE SCALE GENOMIC DNA]</scope>
</reference>
<evidence type="ECO:0000313" key="2">
    <source>
        <dbReference type="EMBL" id="VDM32247.1"/>
    </source>
</evidence>
<organism evidence="4">
    <name type="scientific">Hydatigena taeniaeformis</name>
    <name type="common">Feline tapeworm</name>
    <name type="synonym">Taenia taeniaeformis</name>
    <dbReference type="NCBI Taxonomy" id="6205"/>
    <lineage>
        <taxon>Eukaryota</taxon>
        <taxon>Metazoa</taxon>
        <taxon>Spiralia</taxon>
        <taxon>Lophotrochozoa</taxon>
        <taxon>Platyhelminthes</taxon>
        <taxon>Cestoda</taxon>
        <taxon>Eucestoda</taxon>
        <taxon>Cyclophyllidea</taxon>
        <taxon>Taeniidae</taxon>
        <taxon>Hydatigera</taxon>
    </lineage>
</organism>
<dbReference type="EMBL" id="UYWX01020405">
    <property type="protein sequence ID" value="VDM32247.1"/>
    <property type="molecule type" value="Genomic_DNA"/>
</dbReference>
<feature type="compositionally biased region" description="Acidic residues" evidence="1">
    <location>
        <begin position="174"/>
        <end position="183"/>
    </location>
</feature>
<dbReference type="Proteomes" id="UP000274429">
    <property type="component" value="Unassembled WGS sequence"/>
</dbReference>
<dbReference type="OrthoDB" id="6278503at2759"/>